<sequence length="129" mass="13840">MAGQSKDHLCHAPVGDITLSWDATSVCNKAPPYPKPDGACAEIPAIVYGQHEVHDEIVYSRCYDLLESGNPVEWGSHTFDGDPGVGDTKSAVIYYTTDGGKIVKQCTGRQGASSDAEAWREISTVPDPM</sequence>
<proteinExistence type="predicted"/>
<protein>
    <submittedName>
        <fullName evidence="1">Uncharacterized protein</fullName>
    </submittedName>
</protein>
<accession>A0A319E344</accession>
<evidence type="ECO:0000313" key="2">
    <source>
        <dbReference type="Proteomes" id="UP000248423"/>
    </source>
</evidence>
<gene>
    <name evidence="1" type="ORF">BO78DRAFT_420671</name>
</gene>
<organism evidence="1 2">
    <name type="scientific">Aspergillus sclerotiicarbonarius (strain CBS 121057 / IBT 28362)</name>
    <dbReference type="NCBI Taxonomy" id="1448318"/>
    <lineage>
        <taxon>Eukaryota</taxon>
        <taxon>Fungi</taxon>
        <taxon>Dikarya</taxon>
        <taxon>Ascomycota</taxon>
        <taxon>Pezizomycotina</taxon>
        <taxon>Eurotiomycetes</taxon>
        <taxon>Eurotiomycetidae</taxon>
        <taxon>Eurotiales</taxon>
        <taxon>Aspergillaceae</taxon>
        <taxon>Aspergillus</taxon>
        <taxon>Aspergillus subgen. Circumdati</taxon>
    </lineage>
</organism>
<reference evidence="1 2" key="1">
    <citation type="submission" date="2018-02" db="EMBL/GenBank/DDBJ databases">
        <title>The genomes of Aspergillus section Nigri reveals drivers in fungal speciation.</title>
        <authorList>
            <consortium name="DOE Joint Genome Institute"/>
            <person name="Vesth T.C."/>
            <person name="Nybo J."/>
            <person name="Theobald S."/>
            <person name="Brandl J."/>
            <person name="Frisvad J.C."/>
            <person name="Nielsen K.F."/>
            <person name="Lyhne E.K."/>
            <person name="Kogle M.E."/>
            <person name="Kuo A."/>
            <person name="Riley R."/>
            <person name="Clum A."/>
            <person name="Nolan M."/>
            <person name="Lipzen A."/>
            <person name="Salamov A."/>
            <person name="Henrissat B."/>
            <person name="Wiebenga A."/>
            <person name="De vries R.P."/>
            <person name="Grigoriev I.V."/>
            <person name="Mortensen U.H."/>
            <person name="Andersen M.R."/>
            <person name="Baker S.E."/>
        </authorList>
    </citation>
    <scope>NUCLEOTIDE SEQUENCE [LARGE SCALE GENOMIC DNA]</scope>
    <source>
        <strain evidence="1 2">CBS 121057</strain>
    </source>
</reference>
<keyword evidence="2" id="KW-1185">Reference proteome</keyword>
<dbReference type="VEuPathDB" id="FungiDB:BO78DRAFT_420671"/>
<dbReference type="Proteomes" id="UP000248423">
    <property type="component" value="Unassembled WGS sequence"/>
</dbReference>
<evidence type="ECO:0000313" key="1">
    <source>
        <dbReference type="EMBL" id="PYI04457.1"/>
    </source>
</evidence>
<dbReference type="EMBL" id="KZ826369">
    <property type="protein sequence ID" value="PYI04457.1"/>
    <property type="molecule type" value="Genomic_DNA"/>
</dbReference>
<name>A0A319E344_ASPSB</name>
<dbReference type="AlphaFoldDB" id="A0A319E344"/>